<name>A0ABR8E1G9_9NOSO</name>
<gene>
    <name evidence="1" type="ORF">H6G97_38975</name>
</gene>
<dbReference type="Proteomes" id="UP000623440">
    <property type="component" value="Unassembled WGS sequence"/>
</dbReference>
<evidence type="ECO:0000313" key="1">
    <source>
        <dbReference type="EMBL" id="MBD2535085.1"/>
    </source>
</evidence>
<keyword evidence="2" id="KW-1185">Reference proteome</keyword>
<organism evidence="1 2">
    <name type="scientific">Nostoc flagelliforme FACHB-838</name>
    <dbReference type="NCBI Taxonomy" id="2692904"/>
    <lineage>
        <taxon>Bacteria</taxon>
        <taxon>Bacillati</taxon>
        <taxon>Cyanobacteriota</taxon>
        <taxon>Cyanophyceae</taxon>
        <taxon>Nostocales</taxon>
        <taxon>Nostocaceae</taxon>
        <taxon>Nostoc</taxon>
    </lineage>
</organism>
<comment type="caution">
    <text evidence="1">The sequence shown here is derived from an EMBL/GenBank/DDBJ whole genome shotgun (WGS) entry which is preliminary data.</text>
</comment>
<proteinExistence type="predicted"/>
<accession>A0ABR8E1G9</accession>
<reference evidence="1 2" key="1">
    <citation type="journal article" date="2020" name="ISME J.">
        <title>Comparative genomics reveals insights into cyanobacterial evolution and habitat adaptation.</title>
        <authorList>
            <person name="Chen M.Y."/>
            <person name="Teng W.K."/>
            <person name="Zhao L."/>
            <person name="Hu C.X."/>
            <person name="Zhou Y.K."/>
            <person name="Han B.P."/>
            <person name="Song L.R."/>
            <person name="Shu W.S."/>
        </authorList>
    </citation>
    <scope>NUCLEOTIDE SEQUENCE [LARGE SCALE GENOMIC DNA]</scope>
    <source>
        <strain evidence="1 2">FACHB-838</strain>
    </source>
</reference>
<protein>
    <submittedName>
        <fullName evidence="1">Uncharacterized protein</fullName>
    </submittedName>
</protein>
<dbReference type="Pfam" id="PF23856">
    <property type="entry name" value="DUF7219"/>
    <property type="match status" value="1"/>
</dbReference>
<sequence length="84" mass="9860">MDDYNQVDKNNFLYQPYRYLGEFTPQNLTFNANLQEFCERVSYICNLQTGGKLSALKCYEKIENLWEQLTQSYNALGIGEDITE</sequence>
<dbReference type="EMBL" id="JACJSI010000231">
    <property type="protein sequence ID" value="MBD2535085.1"/>
    <property type="molecule type" value="Genomic_DNA"/>
</dbReference>
<dbReference type="InterPro" id="IPR055643">
    <property type="entry name" value="DUF7219"/>
</dbReference>
<evidence type="ECO:0000313" key="2">
    <source>
        <dbReference type="Proteomes" id="UP000623440"/>
    </source>
</evidence>
<dbReference type="RefSeq" id="WP_190945948.1">
    <property type="nucleotide sequence ID" value="NZ_JACJSI010000231.1"/>
</dbReference>